<dbReference type="AlphaFoldDB" id="A0A914C6Q6"/>
<dbReference type="WBParaSite" id="ACRNAN_Path_412.g1574.t1">
    <property type="protein sequence ID" value="ACRNAN_Path_412.g1574.t1"/>
    <property type="gene ID" value="ACRNAN_Path_412.g1574"/>
</dbReference>
<organism evidence="1 2">
    <name type="scientific">Acrobeloides nanus</name>
    <dbReference type="NCBI Taxonomy" id="290746"/>
    <lineage>
        <taxon>Eukaryota</taxon>
        <taxon>Metazoa</taxon>
        <taxon>Ecdysozoa</taxon>
        <taxon>Nematoda</taxon>
        <taxon>Chromadorea</taxon>
        <taxon>Rhabditida</taxon>
        <taxon>Tylenchina</taxon>
        <taxon>Cephalobomorpha</taxon>
        <taxon>Cephaloboidea</taxon>
        <taxon>Cephalobidae</taxon>
        <taxon>Acrobeloides</taxon>
    </lineage>
</organism>
<name>A0A914C6Q6_9BILA</name>
<proteinExistence type="predicted"/>
<evidence type="ECO:0000313" key="2">
    <source>
        <dbReference type="WBParaSite" id="ACRNAN_Path_412.g1574.t1"/>
    </source>
</evidence>
<accession>A0A914C6Q6</accession>
<sequence length="110" mass="12931">MSAIFRRLKRGVWFFDETHPDPSFTWFPLRLGEIIEEHYLSFCEANQFRLDQVNKKITTTYKHNIRTQSTLTLSLLDHVTAPIILENQLKNNSDKNCNNESNLDNYRVGA</sequence>
<dbReference type="Proteomes" id="UP000887540">
    <property type="component" value="Unplaced"/>
</dbReference>
<keyword evidence="1" id="KW-1185">Reference proteome</keyword>
<reference evidence="2" key="1">
    <citation type="submission" date="2022-11" db="UniProtKB">
        <authorList>
            <consortium name="WormBaseParasite"/>
        </authorList>
    </citation>
    <scope>IDENTIFICATION</scope>
</reference>
<evidence type="ECO:0000313" key="1">
    <source>
        <dbReference type="Proteomes" id="UP000887540"/>
    </source>
</evidence>
<protein>
    <submittedName>
        <fullName evidence="2">Uncharacterized protein</fullName>
    </submittedName>
</protein>